<dbReference type="FunFam" id="3.30.70.270:FF:000001">
    <property type="entry name" value="Diguanylate cyclase domain protein"/>
    <property type="match status" value="1"/>
</dbReference>
<dbReference type="NCBIfam" id="TIGR00254">
    <property type="entry name" value="GGDEF"/>
    <property type="match status" value="1"/>
</dbReference>
<dbReference type="InterPro" id="IPR000160">
    <property type="entry name" value="GGDEF_dom"/>
</dbReference>
<feature type="transmembrane region" description="Helical" evidence="3">
    <location>
        <begin position="189"/>
        <end position="211"/>
    </location>
</feature>
<dbReference type="PANTHER" id="PTHR45138:SF9">
    <property type="entry name" value="DIGUANYLATE CYCLASE DGCM-RELATED"/>
    <property type="match status" value="1"/>
</dbReference>
<feature type="transmembrane region" description="Helical" evidence="3">
    <location>
        <begin position="123"/>
        <end position="140"/>
    </location>
</feature>
<evidence type="ECO:0000259" key="4">
    <source>
        <dbReference type="PROSITE" id="PS50887"/>
    </source>
</evidence>
<feature type="transmembrane region" description="Helical" evidence="3">
    <location>
        <begin position="147"/>
        <end position="169"/>
    </location>
</feature>
<keyword evidence="3" id="KW-1133">Transmembrane helix</keyword>
<protein>
    <recommendedName>
        <fullName evidence="1">diguanylate cyclase</fullName>
        <ecNumber evidence="1">2.7.7.65</ecNumber>
    </recommendedName>
</protein>
<sequence>MGGALSLLAVNFVIAQIFAAAFLVIAAKRRPGRPAAWCAAGFAIASLAAICEAVLPFTPVPKLFAVGAFASVLAGFCLLRFGLGLFYGVPSKPWALAAFFAASVILDLFIYDLPRGTLRHAFFYQAPFFLIQAWTAAAVIRSRRRSYADWILIGFLAMNALHFLVKIYAAVAAGAGATASDYLQSPFALISQAFGAALIVGTGVAMLGVMVKDIIDKARASSETDALSGLLNRRGFIERVAPLLPTRNAEGPGALILTDLDRFKGVNDTYGHHTGDEVIRQFARVLLELMPSRAAAARLGGEEFAVFLPGVGLSDARVVAQGMRAATASTPIPGLPETATITASFGVAAIEPGEPLETALQRADKALYAAKAAGRNRVESAEPSARVVTPAVSQWIKRKL</sequence>
<dbReference type="Proteomes" id="UP000231987">
    <property type="component" value="Unassembled WGS sequence"/>
</dbReference>
<feature type="transmembrane region" description="Helical" evidence="3">
    <location>
        <begin position="6"/>
        <end position="27"/>
    </location>
</feature>
<proteinExistence type="predicted"/>
<dbReference type="EMBL" id="NJGD01000009">
    <property type="protein sequence ID" value="PJR13601.1"/>
    <property type="molecule type" value="Genomic_DNA"/>
</dbReference>
<dbReference type="RefSeq" id="WP_100673170.1">
    <property type="nucleotide sequence ID" value="NZ_NJGD01000009.1"/>
</dbReference>
<evidence type="ECO:0000256" key="1">
    <source>
        <dbReference type="ARBA" id="ARBA00012528"/>
    </source>
</evidence>
<dbReference type="Gene3D" id="3.30.70.270">
    <property type="match status" value="1"/>
</dbReference>
<dbReference type="Pfam" id="PF00990">
    <property type="entry name" value="GGDEF"/>
    <property type="match status" value="1"/>
</dbReference>
<dbReference type="PROSITE" id="PS50887">
    <property type="entry name" value="GGDEF"/>
    <property type="match status" value="1"/>
</dbReference>
<dbReference type="InterPro" id="IPR050469">
    <property type="entry name" value="Diguanylate_Cyclase"/>
</dbReference>
<keyword evidence="3" id="KW-0812">Transmembrane</keyword>
<dbReference type="EC" id="2.7.7.65" evidence="1"/>
<dbReference type="SUPFAM" id="SSF55073">
    <property type="entry name" value="Nucleotide cyclase"/>
    <property type="match status" value="1"/>
</dbReference>
<dbReference type="InterPro" id="IPR029787">
    <property type="entry name" value="Nucleotide_cyclase"/>
</dbReference>
<evidence type="ECO:0000256" key="3">
    <source>
        <dbReference type="SAM" id="Phobius"/>
    </source>
</evidence>
<accession>A0A2J0YZ99</accession>
<dbReference type="AlphaFoldDB" id="A0A2J0YZ99"/>
<evidence type="ECO:0000256" key="2">
    <source>
        <dbReference type="ARBA" id="ARBA00034247"/>
    </source>
</evidence>
<evidence type="ECO:0000313" key="5">
    <source>
        <dbReference type="EMBL" id="PJR13601.1"/>
    </source>
</evidence>
<evidence type="ECO:0000313" key="6">
    <source>
        <dbReference type="Proteomes" id="UP000231987"/>
    </source>
</evidence>
<dbReference type="GO" id="GO:1902201">
    <property type="term" value="P:negative regulation of bacterial-type flagellum-dependent cell motility"/>
    <property type="evidence" value="ECO:0007669"/>
    <property type="project" value="TreeGrafter"/>
</dbReference>
<dbReference type="GO" id="GO:0043709">
    <property type="term" value="P:cell adhesion involved in single-species biofilm formation"/>
    <property type="evidence" value="ECO:0007669"/>
    <property type="project" value="TreeGrafter"/>
</dbReference>
<feature type="transmembrane region" description="Helical" evidence="3">
    <location>
        <begin position="34"/>
        <end position="57"/>
    </location>
</feature>
<dbReference type="PANTHER" id="PTHR45138">
    <property type="entry name" value="REGULATORY COMPONENTS OF SENSORY TRANSDUCTION SYSTEM"/>
    <property type="match status" value="1"/>
</dbReference>
<keyword evidence="3" id="KW-0472">Membrane</keyword>
<dbReference type="GO" id="GO:0005886">
    <property type="term" value="C:plasma membrane"/>
    <property type="evidence" value="ECO:0007669"/>
    <property type="project" value="TreeGrafter"/>
</dbReference>
<organism evidence="5 6">
    <name type="scientific">Rhizobium meliloti</name>
    <name type="common">Ensifer meliloti</name>
    <name type="synonym">Sinorhizobium meliloti</name>
    <dbReference type="NCBI Taxonomy" id="382"/>
    <lineage>
        <taxon>Bacteria</taxon>
        <taxon>Pseudomonadati</taxon>
        <taxon>Pseudomonadota</taxon>
        <taxon>Alphaproteobacteria</taxon>
        <taxon>Hyphomicrobiales</taxon>
        <taxon>Rhizobiaceae</taxon>
        <taxon>Sinorhizobium/Ensifer group</taxon>
        <taxon>Sinorhizobium</taxon>
    </lineage>
</organism>
<comment type="caution">
    <text evidence="5">The sequence shown here is derived from an EMBL/GenBank/DDBJ whole genome shotgun (WGS) entry which is preliminary data.</text>
</comment>
<feature type="domain" description="GGDEF" evidence="4">
    <location>
        <begin position="251"/>
        <end position="383"/>
    </location>
</feature>
<dbReference type="InterPro" id="IPR043128">
    <property type="entry name" value="Rev_trsase/Diguanyl_cyclase"/>
</dbReference>
<gene>
    <name evidence="5" type="ORF">CEJ86_20635</name>
</gene>
<dbReference type="SMART" id="SM00267">
    <property type="entry name" value="GGDEF"/>
    <property type="match status" value="1"/>
</dbReference>
<dbReference type="GO" id="GO:0052621">
    <property type="term" value="F:diguanylate cyclase activity"/>
    <property type="evidence" value="ECO:0007669"/>
    <property type="project" value="UniProtKB-EC"/>
</dbReference>
<comment type="catalytic activity">
    <reaction evidence="2">
        <text>2 GTP = 3',3'-c-di-GMP + 2 diphosphate</text>
        <dbReference type="Rhea" id="RHEA:24898"/>
        <dbReference type="ChEBI" id="CHEBI:33019"/>
        <dbReference type="ChEBI" id="CHEBI:37565"/>
        <dbReference type="ChEBI" id="CHEBI:58805"/>
        <dbReference type="EC" id="2.7.7.65"/>
    </reaction>
</comment>
<name>A0A2J0YZ99_RHIML</name>
<feature type="transmembrane region" description="Helical" evidence="3">
    <location>
        <begin position="63"/>
        <end position="87"/>
    </location>
</feature>
<feature type="transmembrane region" description="Helical" evidence="3">
    <location>
        <begin position="94"/>
        <end position="111"/>
    </location>
</feature>
<dbReference type="CDD" id="cd01949">
    <property type="entry name" value="GGDEF"/>
    <property type="match status" value="1"/>
</dbReference>
<reference evidence="5 6" key="1">
    <citation type="submission" date="2017-06" db="EMBL/GenBank/DDBJ databases">
        <title>Ensifer strains isolated from leguminous trees and herbs display diverse denitrification phenotypes with some acting as strong N2O sinks.</title>
        <authorList>
            <person name="Woliy K."/>
            <person name="Mania D."/>
            <person name="Bakken L.R."/>
            <person name="Frostegard A."/>
        </authorList>
    </citation>
    <scope>NUCLEOTIDE SEQUENCE [LARGE SCALE GENOMIC DNA]</scope>
    <source>
        <strain evidence="5 6">AC50a</strain>
    </source>
</reference>